<protein>
    <recommendedName>
        <fullName evidence="1">Putative zinc-finger domain-containing protein</fullName>
    </recommendedName>
</protein>
<dbReference type="InterPro" id="IPR041916">
    <property type="entry name" value="Anti_sigma_zinc_sf"/>
</dbReference>
<reference evidence="2 3" key="2">
    <citation type="journal article" date="2016" name="Environ. Microbiol. Rep.">
        <title>Metagenomic evidence for the presence of phototrophic Gemmatimonadetes bacteria in diverse environments.</title>
        <authorList>
            <person name="Zeng Y."/>
            <person name="Baumbach J."/>
            <person name="Barbosa E.G."/>
            <person name="Azevedo V."/>
            <person name="Zhang C."/>
            <person name="Koblizek M."/>
        </authorList>
    </citation>
    <scope>NUCLEOTIDE SEQUENCE [LARGE SCALE GENOMIC DNA]</scope>
    <source>
        <strain evidence="2 3">AP64</strain>
    </source>
</reference>
<evidence type="ECO:0000313" key="3">
    <source>
        <dbReference type="Proteomes" id="UP000076404"/>
    </source>
</evidence>
<evidence type="ECO:0000259" key="1">
    <source>
        <dbReference type="Pfam" id="PF13490"/>
    </source>
</evidence>
<organism evidence="2 3">
    <name type="scientific">Gemmatimonas phototrophica</name>
    <dbReference type="NCBI Taxonomy" id="1379270"/>
    <lineage>
        <taxon>Bacteria</taxon>
        <taxon>Pseudomonadati</taxon>
        <taxon>Gemmatimonadota</taxon>
        <taxon>Gemmatimonadia</taxon>
        <taxon>Gemmatimonadales</taxon>
        <taxon>Gemmatimonadaceae</taxon>
        <taxon>Gemmatimonas</taxon>
    </lineage>
</organism>
<dbReference type="KEGG" id="gph:GEMMAAP_03690"/>
<reference evidence="2 3" key="1">
    <citation type="journal article" date="2014" name="Proc. Natl. Acad. Sci. U.S.A.">
        <title>Functional type 2 photosynthetic reaction centers found in the rare bacterial phylum Gemmatimonadetes.</title>
        <authorList>
            <person name="Zeng Y."/>
            <person name="Feng F."/>
            <person name="Medova H."/>
            <person name="Dean J."/>
            <person name="Koblizek M."/>
        </authorList>
    </citation>
    <scope>NUCLEOTIDE SEQUENCE [LARGE SCALE GENOMIC DNA]</scope>
    <source>
        <strain evidence="2 3">AP64</strain>
    </source>
</reference>
<accession>A0A143BHW2</accession>
<keyword evidence="3" id="KW-1185">Reference proteome</keyword>
<dbReference type="InterPro" id="IPR027383">
    <property type="entry name" value="Znf_put"/>
</dbReference>
<sequence>MTTPMHSEVARAAEEHLDAHLVAAFVDGSLSAPAKQVAAQHLALCSECRREVVEVRRLLPAPPTVRVRYLAPLAAAAAVIVMMRWGGGSTPPSITPDTTRGALPSAGAGPSPEIETALAVVTSDSLVSNTTDLILVWRSAAPGATYDLVVQNDVGSVLHATATSDTVLTLPRAVLRAAPRAWWSVTAQQLDGRSRSTGAYLLVPR</sequence>
<name>A0A143BHW2_9BACT</name>
<evidence type="ECO:0000313" key="2">
    <source>
        <dbReference type="EMBL" id="AMW04181.1"/>
    </source>
</evidence>
<feature type="domain" description="Putative zinc-finger" evidence="1">
    <location>
        <begin position="21"/>
        <end position="49"/>
    </location>
</feature>
<dbReference type="Pfam" id="PF13490">
    <property type="entry name" value="zf-HC2"/>
    <property type="match status" value="1"/>
</dbReference>
<dbReference type="EMBL" id="CP011454">
    <property type="protein sequence ID" value="AMW04181.1"/>
    <property type="molecule type" value="Genomic_DNA"/>
</dbReference>
<dbReference type="AlphaFoldDB" id="A0A143BHW2"/>
<dbReference type="Gene3D" id="1.10.10.1320">
    <property type="entry name" value="Anti-sigma factor, zinc-finger domain"/>
    <property type="match status" value="1"/>
</dbReference>
<dbReference type="RefSeq" id="WP_026850180.1">
    <property type="nucleotide sequence ID" value="NZ_CP011454.1"/>
</dbReference>
<gene>
    <name evidence="2" type="ORF">GEMMAAP_03690</name>
</gene>
<proteinExistence type="predicted"/>
<dbReference type="Proteomes" id="UP000076404">
    <property type="component" value="Chromosome"/>
</dbReference>
<dbReference type="STRING" id="1379270.GEMMAAP_03690"/>